<dbReference type="EMBL" id="PKPP01001625">
    <property type="protein sequence ID" value="PWA81157.1"/>
    <property type="molecule type" value="Genomic_DNA"/>
</dbReference>
<accession>A0A2U1P650</accession>
<feature type="region of interest" description="Disordered" evidence="1">
    <location>
        <begin position="347"/>
        <end position="383"/>
    </location>
</feature>
<keyword evidence="4" id="KW-1185">Reference proteome</keyword>
<reference evidence="3 4" key="1">
    <citation type="journal article" date="2018" name="Mol. Plant">
        <title>The genome of Artemisia annua provides insight into the evolution of Asteraceae family and artemisinin biosynthesis.</title>
        <authorList>
            <person name="Shen Q."/>
            <person name="Zhang L."/>
            <person name="Liao Z."/>
            <person name="Wang S."/>
            <person name="Yan T."/>
            <person name="Shi P."/>
            <person name="Liu M."/>
            <person name="Fu X."/>
            <person name="Pan Q."/>
            <person name="Wang Y."/>
            <person name="Lv Z."/>
            <person name="Lu X."/>
            <person name="Zhang F."/>
            <person name="Jiang W."/>
            <person name="Ma Y."/>
            <person name="Chen M."/>
            <person name="Hao X."/>
            <person name="Li L."/>
            <person name="Tang Y."/>
            <person name="Lv G."/>
            <person name="Zhou Y."/>
            <person name="Sun X."/>
            <person name="Brodelius P.E."/>
            <person name="Rose J.K.C."/>
            <person name="Tang K."/>
        </authorList>
    </citation>
    <scope>NUCLEOTIDE SEQUENCE [LARGE SCALE GENOMIC DNA]</scope>
    <source>
        <strain evidence="4">cv. Huhao1</strain>
        <tissue evidence="3">Leaf</tissue>
    </source>
</reference>
<dbReference type="AlphaFoldDB" id="A0A2U1P650"/>
<protein>
    <submittedName>
        <fullName evidence="3">Transposase, MuDR</fullName>
    </submittedName>
</protein>
<evidence type="ECO:0000313" key="4">
    <source>
        <dbReference type="Proteomes" id="UP000245207"/>
    </source>
</evidence>
<feature type="compositionally biased region" description="Polar residues" evidence="1">
    <location>
        <begin position="374"/>
        <end position="383"/>
    </location>
</feature>
<feature type="region of interest" description="Disordered" evidence="1">
    <location>
        <begin position="405"/>
        <end position="433"/>
    </location>
</feature>
<gene>
    <name evidence="3" type="ORF">CTI12_AA190490</name>
</gene>
<sequence length="433" mass="48942">MLLCQWVLRPDGRTFDPYQVYSKFPTIFSLEIHHGGYFTRPPNRGYIDGKVSWFDQIDADRFSIVEVKSMLAGIGYKNPNMQFSYKRPNGNLDSGLYVLNSDSDVLGLIKHVDKCKLIEVYVTHPVDIPKMTEPNEVGNLDDDFDPFFCDLDPEKGESMSRTKESEQNDNPAGSEPKNADGLVSDHSNQSDASEESDESDDSEDSDFAFEGENNIDDFEVDMEDFRKHTDPNVEWVGCNEAQDEPVEQNEPCLEEEDLEDFGSGTDSDDPECNRKRALKKLANQHKPVDGKFYSDNFYVGQSFGNKDLIKEMVTRISVDSRRDIYLTKNDKTRVRAECRGIVPVFSDGRESQFGPSGPTGSQVDKPKKLKKNKSCSGPTVSQIENPNVNVIDKQSCPWLLHCSKSKEESWPSAPTRKSPRKRTANGLFSDFVM</sequence>
<feature type="region of interest" description="Disordered" evidence="1">
    <location>
        <begin position="131"/>
        <end position="209"/>
    </location>
</feature>
<dbReference type="Proteomes" id="UP000245207">
    <property type="component" value="Unassembled WGS sequence"/>
</dbReference>
<evidence type="ECO:0000313" key="3">
    <source>
        <dbReference type="EMBL" id="PWA81157.1"/>
    </source>
</evidence>
<comment type="caution">
    <text evidence="3">The sequence shown here is derived from an EMBL/GenBank/DDBJ whole genome shotgun (WGS) entry which is preliminary data.</text>
</comment>
<evidence type="ECO:0000259" key="2">
    <source>
        <dbReference type="Pfam" id="PF26130"/>
    </source>
</evidence>
<dbReference type="Pfam" id="PF26130">
    <property type="entry name" value="PB1-like"/>
    <property type="match status" value="1"/>
</dbReference>
<name>A0A2U1P650_ARTAN</name>
<evidence type="ECO:0000256" key="1">
    <source>
        <dbReference type="SAM" id="MobiDB-lite"/>
    </source>
</evidence>
<dbReference type="InterPro" id="IPR058594">
    <property type="entry name" value="PB1-like_dom_pln"/>
</dbReference>
<organism evidence="3 4">
    <name type="scientific">Artemisia annua</name>
    <name type="common">Sweet wormwood</name>
    <dbReference type="NCBI Taxonomy" id="35608"/>
    <lineage>
        <taxon>Eukaryota</taxon>
        <taxon>Viridiplantae</taxon>
        <taxon>Streptophyta</taxon>
        <taxon>Embryophyta</taxon>
        <taxon>Tracheophyta</taxon>
        <taxon>Spermatophyta</taxon>
        <taxon>Magnoliopsida</taxon>
        <taxon>eudicotyledons</taxon>
        <taxon>Gunneridae</taxon>
        <taxon>Pentapetalae</taxon>
        <taxon>asterids</taxon>
        <taxon>campanulids</taxon>
        <taxon>Asterales</taxon>
        <taxon>Asteraceae</taxon>
        <taxon>Asteroideae</taxon>
        <taxon>Anthemideae</taxon>
        <taxon>Artemisiinae</taxon>
        <taxon>Artemisia</taxon>
    </lineage>
</organism>
<feature type="compositionally biased region" description="Acidic residues" evidence="1">
    <location>
        <begin position="192"/>
        <end position="209"/>
    </location>
</feature>
<feature type="compositionally biased region" description="Basic and acidic residues" evidence="1">
    <location>
        <begin position="152"/>
        <end position="166"/>
    </location>
</feature>
<proteinExistence type="predicted"/>
<feature type="domain" description="PB1-like" evidence="2">
    <location>
        <begin position="28"/>
        <end position="124"/>
    </location>
</feature>